<gene>
    <name evidence="8" type="ORF">A3B54_01150</name>
</gene>
<dbReference type="Pfam" id="PF09335">
    <property type="entry name" value="VTT_dom"/>
    <property type="match status" value="1"/>
</dbReference>
<evidence type="ECO:0000256" key="5">
    <source>
        <dbReference type="ARBA" id="ARBA00023136"/>
    </source>
</evidence>
<evidence type="ECO:0000256" key="6">
    <source>
        <dbReference type="SAM" id="Phobius"/>
    </source>
</evidence>
<keyword evidence="3 6" id="KW-0812">Transmembrane</keyword>
<reference evidence="8 9" key="1">
    <citation type="journal article" date="2016" name="Nat. Commun.">
        <title>Thousands of microbial genomes shed light on interconnected biogeochemical processes in an aquifer system.</title>
        <authorList>
            <person name="Anantharaman K."/>
            <person name="Brown C.T."/>
            <person name="Hug L.A."/>
            <person name="Sharon I."/>
            <person name="Castelle C.J."/>
            <person name="Probst A.J."/>
            <person name="Thomas B.C."/>
            <person name="Singh A."/>
            <person name="Wilkins M.J."/>
            <person name="Karaoz U."/>
            <person name="Brodie E.L."/>
            <person name="Williams K.H."/>
            <person name="Hubbard S.S."/>
            <person name="Banfield J.F."/>
        </authorList>
    </citation>
    <scope>NUCLEOTIDE SEQUENCE [LARGE SCALE GENOMIC DNA]</scope>
</reference>
<accession>A0A1F5H4E1</accession>
<dbReference type="Proteomes" id="UP000177039">
    <property type="component" value="Unassembled WGS sequence"/>
</dbReference>
<comment type="subcellular location">
    <subcellularLocation>
        <location evidence="1">Cell membrane</location>
        <topology evidence="1">Multi-pass membrane protein</topology>
    </subcellularLocation>
</comment>
<feature type="transmembrane region" description="Helical" evidence="6">
    <location>
        <begin position="180"/>
        <end position="201"/>
    </location>
</feature>
<evidence type="ECO:0000313" key="8">
    <source>
        <dbReference type="EMBL" id="OGD98939.1"/>
    </source>
</evidence>
<keyword evidence="5 6" id="KW-0472">Membrane</keyword>
<dbReference type="AlphaFoldDB" id="A0A1F5H4E1"/>
<keyword evidence="2" id="KW-1003">Cell membrane</keyword>
<feature type="domain" description="VTT" evidence="7">
    <location>
        <begin position="38"/>
        <end position="167"/>
    </location>
</feature>
<dbReference type="EMBL" id="MFBT01000027">
    <property type="protein sequence ID" value="OGD98939.1"/>
    <property type="molecule type" value="Genomic_DNA"/>
</dbReference>
<evidence type="ECO:0000256" key="1">
    <source>
        <dbReference type="ARBA" id="ARBA00004651"/>
    </source>
</evidence>
<evidence type="ECO:0000256" key="3">
    <source>
        <dbReference type="ARBA" id="ARBA00022692"/>
    </source>
</evidence>
<dbReference type="InterPro" id="IPR032816">
    <property type="entry name" value="VTT_dom"/>
</dbReference>
<dbReference type="PANTHER" id="PTHR42709:SF6">
    <property type="entry name" value="UNDECAPRENYL PHOSPHATE TRANSPORTER A"/>
    <property type="match status" value="1"/>
</dbReference>
<feature type="transmembrane region" description="Helical" evidence="6">
    <location>
        <begin position="148"/>
        <end position="168"/>
    </location>
</feature>
<evidence type="ECO:0000256" key="4">
    <source>
        <dbReference type="ARBA" id="ARBA00022989"/>
    </source>
</evidence>
<evidence type="ECO:0000256" key="2">
    <source>
        <dbReference type="ARBA" id="ARBA00022475"/>
    </source>
</evidence>
<dbReference type="InterPro" id="IPR051311">
    <property type="entry name" value="DedA_domain"/>
</dbReference>
<dbReference type="PANTHER" id="PTHR42709">
    <property type="entry name" value="ALKALINE PHOSPHATASE LIKE PROTEIN"/>
    <property type="match status" value="1"/>
</dbReference>
<feature type="transmembrane region" description="Helical" evidence="6">
    <location>
        <begin position="56"/>
        <end position="83"/>
    </location>
</feature>
<keyword evidence="4 6" id="KW-1133">Transmembrane helix</keyword>
<evidence type="ECO:0000313" key="9">
    <source>
        <dbReference type="Proteomes" id="UP000177039"/>
    </source>
</evidence>
<dbReference type="GO" id="GO:0005886">
    <property type="term" value="C:plasma membrane"/>
    <property type="evidence" value="ECO:0007669"/>
    <property type="project" value="UniProtKB-SubCell"/>
</dbReference>
<feature type="transmembrane region" description="Helical" evidence="6">
    <location>
        <begin position="9"/>
        <end position="36"/>
    </location>
</feature>
<evidence type="ECO:0000259" key="7">
    <source>
        <dbReference type="Pfam" id="PF09335"/>
    </source>
</evidence>
<name>A0A1F5H4E1_9BACT</name>
<comment type="caution">
    <text evidence="8">The sequence shown here is derived from an EMBL/GenBank/DDBJ whole genome shotgun (WGS) entry which is preliminary data.</text>
</comment>
<proteinExistence type="predicted"/>
<protein>
    <recommendedName>
        <fullName evidence="7">VTT domain-containing protein</fullName>
    </recommendedName>
</protein>
<organism evidence="8 9">
    <name type="scientific">Candidatus Curtissbacteria bacterium RIFCSPLOWO2_01_FULL_42_50</name>
    <dbReference type="NCBI Taxonomy" id="1797730"/>
    <lineage>
        <taxon>Bacteria</taxon>
        <taxon>Candidatus Curtissiibacteriota</taxon>
    </lineage>
</organism>
<sequence length="216" mass="24321">MEQSFLEVIVFWVMGIISQFGYPGIFLLMALESALIPIPSEVIMPFSGFLVSEGRFSLMGVVLAGALGNLVGSWAAYALGYWAHDKVIRRLVKKYGQFVLLTENEYDHALKLFSRNGQLFVAISRLLPAVRTVISLPAGVAKLSLVKFSLLTFFGCLIWSYFLAAIGVKLGENWVVIRPYFRKFDIAIVAIIIILILVYIYRKFRNNNLLKTKNSD</sequence>